<dbReference type="SUPFAM" id="SSF53681">
    <property type="entry name" value="Aspartate/glutamate racemase"/>
    <property type="match status" value="2"/>
</dbReference>
<dbReference type="PANTHER" id="PTHR21198:SF2">
    <property type="entry name" value="GLUTAMATE RACEMASE"/>
    <property type="match status" value="1"/>
</dbReference>
<dbReference type="AlphaFoldDB" id="A0A1F6TP56"/>
<dbReference type="PANTHER" id="PTHR21198">
    <property type="entry name" value="GLUTAMATE RACEMASE"/>
    <property type="match status" value="1"/>
</dbReference>
<feature type="binding site" evidence="7">
    <location>
        <begin position="198"/>
        <end position="199"/>
    </location>
    <ligand>
        <name>substrate</name>
    </ligand>
</feature>
<evidence type="ECO:0000256" key="3">
    <source>
        <dbReference type="ARBA" id="ARBA00022960"/>
    </source>
</evidence>
<comment type="catalytic activity">
    <reaction evidence="1 7">
        <text>L-glutamate = D-glutamate</text>
        <dbReference type="Rhea" id="RHEA:12813"/>
        <dbReference type="ChEBI" id="CHEBI:29985"/>
        <dbReference type="ChEBI" id="CHEBI:29986"/>
        <dbReference type="EC" id="5.1.1.3"/>
    </reaction>
</comment>
<comment type="pathway">
    <text evidence="7">Cell wall biogenesis; peptidoglycan biosynthesis.</text>
</comment>
<accession>A0A1F6TP56</accession>
<organism evidence="8 9">
    <name type="scientific">Candidatus Nomurabacteria bacterium GWB1_40_6</name>
    <dbReference type="NCBI Taxonomy" id="1801727"/>
    <lineage>
        <taxon>Bacteria</taxon>
        <taxon>Candidatus Nomuraibacteriota</taxon>
    </lineage>
</organism>
<feature type="binding site" evidence="7">
    <location>
        <begin position="72"/>
        <end position="73"/>
    </location>
    <ligand>
        <name>substrate</name>
    </ligand>
</feature>
<dbReference type="GO" id="GO:0071555">
    <property type="term" value="P:cell wall organization"/>
    <property type="evidence" value="ECO:0007669"/>
    <property type="project" value="UniProtKB-KW"/>
</dbReference>
<feature type="binding site" evidence="7">
    <location>
        <begin position="7"/>
        <end position="8"/>
    </location>
    <ligand>
        <name>substrate</name>
    </ligand>
</feature>
<proteinExistence type="inferred from homology"/>
<evidence type="ECO:0000313" key="9">
    <source>
        <dbReference type="Proteomes" id="UP000176484"/>
    </source>
</evidence>
<keyword evidence="3 7" id="KW-0133">Cell shape</keyword>
<dbReference type="PROSITE" id="PS00923">
    <property type="entry name" value="ASP_GLU_RACEMASE_1"/>
    <property type="match status" value="1"/>
</dbReference>
<dbReference type="GO" id="GO:0008360">
    <property type="term" value="P:regulation of cell shape"/>
    <property type="evidence" value="ECO:0007669"/>
    <property type="project" value="UniProtKB-KW"/>
</dbReference>
<dbReference type="InterPro" id="IPR018187">
    <property type="entry name" value="Asp/Glu_racemase_AS_1"/>
</dbReference>
<dbReference type="Gene3D" id="3.40.50.1860">
    <property type="match status" value="2"/>
</dbReference>
<evidence type="ECO:0000313" key="8">
    <source>
        <dbReference type="EMBL" id="OGI46913.1"/>
    </source>
</evidence>
<evidence type="ECO:0000256" key="4">
    <source>
        <dbReference type="ARBA" id="ARBA00022984"/>
    </source>
</evidence>
<evidence type="ECO:0000256" key="6">
    <source>
        <dbReference type="ARBA" id="ARBA00023316"/>
    </source>
</evidence>
<gene>
    <name evidence="7" type="primary">murI</name>
    <name evidence="8" type="ORF">A2121_00565</name>
</gene>
<feature type="active site" description="Proton donor/acceptor" evidence="7">
    <location>
        <position position="197"/>
    </location>
</feature>
<dbReference type="InterPro" id="IPR015942">
    <property type="entry name" value="Asp/Glu/hydantoin_racemase"/>
</dbReference>
<comment type="caution">
    <text evidence="8">The sequence shown here is derived from an EMBL/GenBank/DDBJ whole genome shotgun (WGS) entry which is preliminary data.</text>
</comment>
<feature type="active site" description="Proton donor/acceptor" evidence="7">
    <location>
        <position position="71"/>
    </location>
</feature>
<comment type="similarity">
    <text evidence="7">Belongs to the aspartate/glutamate racemases family.</text>
</comment>
<protein>
    <recommendedName>
        <fullName evidence="2 7">Glutamate racemase</fullName>
        <ecNumber evidence="2 7">5.1.1.3</ecNumber>
    </recommendedName>
</protein>
<dbReference type="InterPro" id="IPR004391">
    <property type="entry name" value="Glu_race"/>
</dbReference>
<reference evidence="8 9" key="1">
    <citation type="journal article" date="2016" name="Nat. Commun.">
        <title>Thousands of microbial genomes shed light on interconnected biogeochemical processes in an aquifer system.</title>
        <authorList>
            <person name="Anantharaman K."/>
            <person name="Brown C.T."/>
            <person name="Hug L.A."/>
            <person name="Sharon I."/>
            <person name="Castelle C.J."/>
            <person name="Probst A.J."/>
            <person name="Thomas B.C."/>
            <person name="Singh A."/>
            <person name="Wilkins M.J."/>
            <person name="Karaoz U."/>
            <person name="Brodie E.L."/>
            <person name="Williams K.H."/>
            <person name="Hubbard S.S."/>
            <person name="Banfield J.F."/>
        </authorList>
    </citation>
    <scope>NUCLEOTIDE SEQUENCE [LARGE SCALE GENOMIC DNA]</scope>
</reference>
<comment type="function">
    <text evidence="7">Provides the (R)-glutamate required for cell wall biosynthesis.</text>
</comment>
<evidence type="ECO:0000256" key="1">
    <source>
        <dbReference type="ARBA" id="ARBA00001602"/>
    </source>
</evidence>
<dbReference type="HAMAP" id="MF_00258">
    <property type="entry name" value="Glu_racemase"/>
    <property type="match status" value="1"/>
</dbReference>
<dbReference type="GO" id="GO:0009252">
    <property type="term" value="P:peptidoglycan biosynthetic process"/>
    <property type="evidence" value="ECO:0007669"/>
    <property type="project" value="UniProtKB-UniRule"/>
</dbReference>
<dbReference type="InterPro" id="IPR001920">
    <property type="entry name" value="Asp/Glu_race"/>
</dbReference>
<name>A0A1F6TP56_9BACT</name>
<sequence length="281" mass="31713">MKIGIFDSGLGGLIIAKAIRKAMPEYDYVYLGDTKRVPYGNRSHEAVFEFTRESVDYLFRKENCAIVIVACNTASARALRRLQKEYTPSASGISPFAGGEERKILGVLIPAAEECTKFKRIGILGTRGTVDSNTFPVEIKKLRESKPAKGRARIFQNSAPMLVPLAEEGETKNALPFIKEYLQPFLNKKLDAVVLGCTHYPIFKHEIKNQIKVLGKNIKLISQDEIVPKKLKNYLERHQEITKKLTKNKTAKILVTDMTKSVGELTKKWFGQNIKPRLINF</sequence>
<evidence type="ECO:0000256" key="2">
    <source>
        <dbReference type="ARBA" id="ARBA00013090"/>
    </source>
</evidence>
<dbReference type="Pfam" id="PF01177">
    <property type="entry name" value="Asp_Glu_race"/>
    <property type="match status" value="1"/>
</dbReference>
<dbReference type="UniPathway" id="UPA00219"/>
<keyword evidence="5 7" id="KW-0413">Isomerase</keyword>
<keyword evidence="4 7" id="KW-0573">Peptidoglycan synthesis</keyword>
<dbReference type="EMBL" id="MFTD01000009">
    <property type="protein sequence ID" value="OGI46913.1"/>
    <property type="molecule type" value="Genomic_DNA"/>
</dbReference>
<dbReference type="Proteomes" id="UP000176484">
    <property type="component" value="Unassembled WGS sequence"/>
</dbReference>
<keyword evidence="6 7" id="KW-0961">Cell wall biogenesis/degradation</keyword>
<dbReference type="EC" id="5.1.1.3" evidence="2 7"/>
<evidence type="ECO:0000256" key="5">
    <source>
        <dbReference type="ARBA" id="ARBA00023235"/>
    </source>
</evidence>
<dbReference type="GO" id="GO:0008881">
    <property type="term" value="F:glutamate racemase activity"/>
    <property type="evidence" value="ECO:0007669"/>
    <property type="project" value="UniProtKB-UniRule"/>
</dbReference>
<evidence type="ECO:0000256" key="7">
    <source>
        <dbReference type="HAMAP-Rule" id="MF_00258"/>
    </source>
</evidence>
<dbReference type="NCBIfam" id="TIGR00067">
    <property type="entry name" value="glut_race"/>
    <property type="match status" value="1"/>
</dbReference>
<feature type="binding site" evidence="7">
    <location>
        <begin position="39"/>
        <end position="40"/>
    </location>
    <ligand>
        <name>substrate</name>
    </ligand>
</feature>